<name>A0AAQ4D9V4_AMBAM</name>
<protein>
    <recommendedName>
        <fullName evidence="4">Secreted protein</fullName>
    </recommendedName>
</protein>
<sequence>MMKVFAVTATLVLIAHCSFAVVDELEAEAWALRQFPIGWSGPGPFSWLYPTLPPVPHTYAVAYEPYAVSTVDGLRVPTWPPHRSWWPARLHRAHGWLRDD</sequence>
<reference evidence="2 3" key="1">
    <citation type="journal article" date="2023" name="Arcadia Sci">
        <title>De novo assembly of a long-read Amblyomma americanum tick genome.</title>
        <authorList>
            <person name="Chou S."/>
            <person name="Poskanzer K.E."/>
            <person name="Rollins M."/>
            <person name="Thuy-Boun P.S."/>
        </authorList>
    </citation>
    <scope>NUCLEOTIDE SEQUENCE [LARGE SCALE GENOMIC DNA]</scope>
    <source>
        <strain evidence="2">F_SG_1</strain>
        <tissue evidence="2">Salivary glands</tissue>
    </source>
</reference>
<feature type="chain" id="PRO_5042946025" description="Secreted protein" evidence="1">
    <location>
        <begin position="21"/>
        <end position="100"/>
    </location>
</feature>
<organism evidence="2 3">
    <name type="scientific">Amblyomma americanum</name>
    <name type="common">Lone star tick</name>
    <dbReference type="NCBI Taxonomy" id="6943"/>
    <lineage>
        <taxon>Eukaryota</taxon>
        <taxon>Metazoa</taxon>
        <taxon>Ecdysozoa</taxon>
        <taxon>Arthropoda</taxon>
        <taxon>Chelicerata</taxon>
        <taxon>Arachnida</taxon>
        <taxon>Acari</taxon>
        <taxon>Parasitiformes</taxon>
        <taxon>Ixodida</taxon>
        <taxon>Ixodoidea</taxon>
        <taxon>Ixodidae</taxon>
        <taxon>Amblyomminae</taxon>
        <taxon>Amblyomma</taxon>
    </lineage>
</organism>
<evidence type="ECO:0008006" key="4">
    <source>
        <dbReference type="Google" id="ProtNLM"/>
    </source>
</evidence>
<gene>
    <name evidence="2" type="ORF">V5799_003121</name>
</gene>
<evidence type="ECO:0000313" key="3">
    <source>
        <dbReference type="Proteomes" id="UP001321473"/>
    </source>
</evidence>
<comment type="caution">
    <text evidence="2">The sequence shown here is derived from an EMBL/GenBank/DDBJ whole genome shotgun (WGS) entry which is preliminary data.</text>
</comment>
<proteinExistence type="predicted"/>
<dbReference type="AlphaFoldDB" id="A0AAQ4D9V4"/>
<accession>A0AAQ4D9V4</accession>
<feature type="signal peptide" evidence="1">
    <location>
        <begin position="1"/>
        <end position="20"/>
    </location>
</feature>
<dbReference type="EMBL" id="JARKHS020033263">
    <property type="protein sequence ID" value="KAK8759244.1"/>
    <property type="molecule type" value="Genomic_DNA"/>
</dbReference>
<keyword evidence="1" id="KW-0732">Signal</keyword>
<evidence type="ECO:0000313" key="2">
    <source>
        <dbReference type="EMBL" id="KAK8759244.1"/>
    </source>
</evidence>
<evidence type="ECO:0000256" key="1">
    <source>
        <dbReference type="SAM" id="SignalP"/>
    </source>
</evidence>
<dbReference type="Proteomes" id="UP001321473">
    <property type="component" value="Unassembled WGS sequence"/>
</dbReference>
<keyword evidence="3" id="KW-1185">Reference proteome</keyword>